<gene>
    <name evidence="3" type="ORF">NP064_01525</name>
</gene>
<keyword evidence="2" id="KW-0808">Transferase</keyword>
<protein>
    <submittedName>
        <fullName evidence="3">Squalene/phytoene synthase family protein</fullName>
    </submittedName>
</protein>
<reference evidence="3 4" key="1">
    <citation type="submission" date="2022-07" db="EMBL/GenBank/DDBJ databases">
        <title>Novel species in genus cellulomonas.</title>
        <authorList>
            <person name="Ye L."/>
        </authorList>
    </citation>
    <scope>NUCLEOTIDE SEQUENCE [LARGE SCALE GENOMIC DNA]</scope>
    <source>
        <strain evidence="4">zg-Y338</strain>
    </source>
</reference>
<dbReference type="SFLD" id="SFLDG01212">
    <property type="entry name" value="Phytoene_synthase_like"/>
    <property type="match status" value="1"/>
</dbReference>
<evidence type="ECO:0000256" key="1">
    <source>
        <dbReference type="ARBA" id="ARBA00004684"/>
    </source>
</evidence>
<dbReference type="SFLD" id="SFLDS00005">
    <property type="entry name" value="Isoprenoid_Synthase_Type_I"/>
    <property type="match status" value="1"/>
</dbReference>
<dbReference type="SUPFAM" id="SSF48576">
    <property type="entry name" value="Terpenoid synthases"/>
    <property type="match status" value="1"/>
</dbReference>
<dbReference type="Pfam" id="PF00494">
    <property type="entry name" value="SQS_PSY"/>
    <property type="match status" value="1"/>
</dbReference>
<evidence type="ECO:0000313" key="3">
    <source>
        <dbReference type="EMBL" id="UUI75630.1"/>
    </source>
</evidence>
<keyword evidence="4" id="KW-1185">Reference proteome</keyword>
<dbReference type="Gene3D" id="1.10.600.10">
    <property type="entry name" value="Farnesyl Diphosphate Synthase"/>
    <property type="match status" value="1"/>
</dbReference>
<dbReference type="SFLD" id="SFLDG01018">
    <property type="entry name" value="Squalene/Phytoene_Synthase_Lik"/>
    <property type="match status" value="1"/>
</dbReference>
<dbReference type="InterPro" id="IPR019845">
    <property type="entry name" value="Squalene/phytoene_synthase_CS"/>
</dbReference>
<dbReference type="Proteomes" id="UP001316189">
    <property type="component" value="Chromosome"/>
</dbReference>
<evidence type="ECO:0000256" key="2">
    <source>
        <dbReference type="ARBA" id="ARBA00022679"/>
    </source>
</evidence>
<name>A0ABY5L0Z6_9CELL</name>
<comment type="pathway">
    <text evidence="1">Carotenoid biosynthesis; phytoene biosynthesis.</text>
</comment>
<evidence type="ECO:0000313" key="4">
    <source>
        <dbReference type="Proteomes" id="UP001316189"/>
    </source>
</evidence>
<dbReference type="InterPro" id="IPR002060">
    <property type="entry name" value="Squ/phyt_synthse"/>
</dbReference>
<dbReference type="EMBL" id="CP101988">
    <property type="protein sequence ID" value="UUI75630.1"/>
    <property type="molecule type" value="Genomic_DNA"/>
</dbReference>
<sequence length="300" mass="31975">MQEAATLYDRTAARASGVVLAGYSTSFGLGSRLLGRRARRDIEAVYALVRIADEVVDTHRGADAGAMLDELEAQTSRALVSGYSTNLVVHAFAAAAAHAGIGHAEIDPFFASMRADLTVRVHDRESYERYVYGSAEVVGLMCLAVFLNADRAPGEPVRRADAGLVLGARALGAAFQKINFLRDLGADAGDLGRCYFPGVQPGALDRRQLGEILAEIEHDLRVARGALPRLPRRARLAVAATLGLYDTLLARLADTPPEELLDRRVRLGGARKLAVVLRSVAVEARLGGHGSPALSVRADA</sequence>
<dbReference type="PANTHER" id="PTHR31480">
    <property type="entry name" value="BIFUNCTIONAL LYCOPENE CYCLASE/PHYTOENE SYNTHASE"/>
    <property type="match status" value="1"/>
</dbReference>
<dbReference type="PROSITE" id="PS01045">
    <property type="entry name" value="SQUALEN_PHYTOEN_SYN_2"/>
    <property type="match status" value="1"/>
</dbReference>
<dbReference type="InterPro" id="IPR008949">
    <property type="entry name" value="Isoprenoid_synthase_dom_sf"/>
</dbReference>
<proteinExistence type="predicted"/>
<dbReference type="RefSeq" id="WP_227568279.1">
    <property type="nucleotide sequence ID" value="NZ_CP101988.1"/>
</dbReference>
<organism evidence="3 4">
    <name type="scientific">Cellulomonas chengniuliangii</name>
    <dbReference type="NCBI Taxonomy" id="2968084"/>
    <lineage>
        <taxon>Bacteria</taxon>
        <taxon>Bacillati</taxon>
        <taxon>Actinomycetota</taxon>
        <taxon>Actinomycetes</taxon>
        <taxon>Micrococcales</taxon>
        <taxon>Cellulomonadaceae</taxon>
        <taxon>Cellulomonas</taxon>
    </lineage>
</organism>
<dbReference type="InterPro" id="IPR044843">
    <property type="entry name" value="Trans_IPPS_bact-type"/>
</dbReference>
<accession>A0ABY5L0Z6</accession>